<evidence type="ECO:0000256" key="10">
    <source>
        <dbReference type="PIRSR" id="PIRSR601233-3"/>
    </source>
</evidence>
<keyword evidence="5 9" id="KW-0342">GTP-binding</keyword>
<dbReference type="InterPro" id="IPR036025">
    <property type="entry name" value="RtcB-like_sf"/>
</dbReference>
<evidence type="ECO:0000256" key="6">
    <source>
        <dbReference type="ARBA" id="ARBA00023211"/>
    </source>
</evidence>
<dbReference type="GO" id="GO:0003972">
    <property type="term" value="F:RNA ligase (ATP) activity"/>
    <property type="evidence" value="ECO:0007669"/>
    <property type="project" value="TreeGrafter"/>
</dbReference>
<comment type="subunit">
    <text evidence="11">Monomer.</text>
</comment>
<comment type="similarity">
    <text evidence="11">Belongs to the RtcB family.</text>
</comment>
<evidence type="ECO:0000256" key="11">
    <source>
        <dbReference type="RuleBase" id="RU371113"/>
    </source>
</evidence>
<feature type="binding site" evidence="10">
    <location>
        <position position="317"/>
    </location>
    <ligand>
        <name>Mn(2+)</name>
        <dbReference type="ChEBI" id="CHEBI:29035"/>
        <label>2</label>
    </ligand>
</feature>
<dbReference type="EMBL" id="CP001034">
    <property type="protein sequence ID" value="ACB83754.1"/>
    <property type="molecule type" value="Genomic_DNA"/>
</dbReference>
<dbReference type="eggNOG" id="COG1690">
    <property type="taxonomic scope" value="Bacteria"/>
</dbReference>
<dbReference type="HOGENOM" id="CLU_022279_0_1_9"/>
<organism evidence="12 13">
    <name type="scientific">Natranaerobius thermophilus (strain ATCC BAA-1301 / DSM 18059 / JW/NM-WN-LF)</name>
    <dbReference type="NCBI Taxonomy" id="457570"/>
    <lineage>
        <taxon>Bacteria</taxon>
        <taxon>Bacillati</taxon>
        <taxon>Bacillota</taxon>
        <taxon>Clostridia</taxon>
        <taxon>Natranaerobiales</taxon>
        <taxon>Natranaerobiaceae</taxon>
        <taxon>Natranaerobius</taxon>
    </lineage>
</organism>
<evidence type="ECO:0000256" key="5">
    <source>
        <dbReference type="ARBA" id="ARBA00023134"/>
    </source>
</evidence>
<reference evidence="12 13" key="2">
    <citation type="journal article" date="2011" name="J. Bacteriol.">
        <title>Complete genome sequence of the anaerobic, halophilic alkalithermophile Natranaerobius thermophilus JW/NM-WN-LF.</title>
        <authorList>
            <person name="Zhao B."/>
            <person name="Mesbah N.M."/>
            <person name="Dalin E."/>
            <person name="Goodwin L."/>
            <person name="Nolan M."/>
            <person name="Pitluck S."/>
            <person name="Chertkov O."/>
            <person name="Brettin T.S."/>
            <person name="Han J."/>
            <person name="Larimer F.W."/>
            <person name="Land M.L."/>
            <person name="Hauser L."/>
            <person name="Kyrpides N."/>
            <person name="Wiegel J."/>
        </authorList>
    </citation>
    <scope>NUCLEOTIDE SEQUENCE [LARGE SCALE GENOMIC DNA]</scope>
    <source>
        <strain evidence="13">ATCC BAA-1301 / DSM 18059 / JW/NM-WN-LF</strain>
    </source>
</reference>
<feature type="binding site" evidence="10">
    <location>
        <position position="92"/>
    </location>
    <ligand>
        <name>Mn(2+)</name>
        <dbReference type="ChEBI" id="CHEBI:29035"/>
        <label>1</label>
    </ligand>
</feature>
<evidence type="ECO:0000256" key="9">
    <source>
        <dbReference type="PIRSR" id="PIRSR601233-2"/>
    </source>
</evidence>
<feature type="binding site" evidence="10">
    <location>
        <position position="232"/>
    </location>
    <ligand>
        <name>Mn(2+)</name>
        <dbReference type="ChEBI" id="CHEBI:29035"/>
        <label>2</label>
    </ligand>
</feature>
<proteinExistence type="inferred from homology"/>
<feature type="binding site" evidence="10">
    <location>
        <position position="201"/>
    </location>
    <ligand>
        <name>Mn(2+)</name>
        <dbReference type="ChEBI" id="CHEBI:29035"/>
        <label>1</label>
    </ligand>
</feature>
<dbReference type="GO" id="GO:0042245">
    <property type="term" value="P:RNA repair"/>
    <property type="evidence" value="ECO:0007669"/>
    <property type="project" value="UniProtKB-KW"/>
</dbReference>
<evidence type="ECO:0000256" key="8">
    <source>
        <dbReference type="PIRSR" id="PIRSR601233-1"/>
    </source>
</evidence>
<feature type="binding site" evidence="9">
    <location>
        <position position="369"/>
    </location>
    <ligand>
        <name>GMP</name>
        <dbReference type="ChEBI" id="CHEBI:58115"/>
    </ligand>
</feature>
<comment type="catalytic activity">
    <reaction evidence="7">
        <text>a 3'-end 3'-phospho-ribonucleotide-RNA + a 5'-end dephospho-ribonucleoside-RNA + GTP = a ribonucleotidyl-ribonucleotide-RNA + GMP + diphosphate</text>
        <dbReference type="Rhea" id="RHEA:68076"/>
        <dbReference type="Rhea" id="RHEA-COMP:10463"/>
        <dbReference type="Rhea" id="RHEA-COMP:13936"/>
        <dbReference type="Rhea" id="RHEA-COMP:17355"/>
        <dbReference type="ChEBI" id="CHEBI:33019"/>
        <dbReference type="ChEBI" id="CHEBI:37565"/>
        <dbReference type="ChEBI" id="CHEBI:58115"/>
        <dbReference type="ChEBI" id="CHEBI:83062"/>
        <dbReference type="ChEBI" id="CHEBI:138284"/>
        <dbReference type="ChEBI" id="CHEBI:173118"/>
        <dbReference type="EC" id="6.5.1.8"/>
    </reaction>
</comment>
<dbReference type="Proteomes" id="UP000001683">
    <property type="component" value="Chromosome"/>
</dbReference>
<evidence type="ECO:0000256" key="4">
    <source>
        <dbReference type="ARBA" id="ARBA00022800"/>
    </source>
</evidence>
<feature type="binding site" evidence="9">
    <location>
        <position position="461"/>
    </location>
    <ligand>
        <name>GMP</name>
        <dbReference type="ChEBI" id="CHEBI:58115"/>
    </ligand>
</feature>
<feature type="binding site" evidence="9">
    <location>
        <begin position="362"/>
        <end position="365"/>
    </location>
    <ligand>
        <name>GMP</name>
        <dbReference type="ChEBI" id="CHEBI:58115"/>
    </ligand>
</feature>
<feature type="active site" description="GMP-histidine intermediate" evidence="8">
    <location>
        <position position="387"/>
    </location>
</feature>
<feature type="binding site" evidence="9">
    <location>
        <begin position="387"/>
        <end position="390"/>
    </location>
    <ligand>
        <name>GMP</name>
        <dbReference type="ChEBI" id="CHEBI:58115"/>
    </ligand>
</feature>
<dbReference type="PANTHER" id="PTHR11118">
    <property type="entry name" value="RNA-SPLICING LIGASE RTCB HOMOLOG"/>
    <property type="match status" value="1"/>
</dbReference>
<dbReference type="SUPFAM" id="SSF103365">
    <property type="entry name" value="Hypothetical protein PH1602"/>
    <property type="match status" value="1"/>
</dbReference>
<evidence type="ECO:0000313" key="13">
    <source>
        <dbReference type="Proteomes" id="UP000001683"/>
    </source>
</evidence>
<keyword evidence="6 10" id="KW-0464">Manganese</keyword>
<evidence type="ECO:0000313" key="12">
    <source>
        <dbReference type="EMBL" id="ACB83754.1"/>
    </source>
</evidence>
<evidence type="ECO:0000256" key="1">
    <source>
        <dbReference type="ARBA" id="ARBA00022598"/>
    </source>
</evidence>
<dbReference type="RefSeq" id="WP_012446645.1">
    <property type="nucleotide sequence ID" value="NC_010718.1"/>
</dbReference>
<keyword evidence="1 11" id="KW-0436">Ligase</keyword>
<name>B2A4A0_NATTJ</name>
<reference evidence="12 13" key="1">
    <citation type="submission" date="2008-04" db="EMBL/GenBank/DDBJ databases">
        <title>Complete sequence of chromosome of Natranaerobius thermophilus JW/NM-WN-LF.</title>
        <authorList>
            <consortium name="US DOE Joint Genome Institute"/>
            <person name="Copeland A."/>
            <person name="Lucas S."/>
            <person name="Lapidus A."/>
            <person name="Glavina del Rio T."/>
            <person name="Dalin E."/>
            <person name="Tice H."/>
            <person name="Bruce D."/>
            <person name="Goodwin L."/>
            <person name="Pitluck S."/>
            <person name="Chertkov O."/>
            <person name="Brettin T."/>
            <person name="Detter J.C."/>
            <person name="Han C."/>
            <person name="Kuske C.R."/>
            <person name="Schmutz J."/>
            <person name="Larimer F."/>
            <person name="Land M."/>
            <person name="Hauser L."/>
            <person name="Kyrpides N."/>
            <person name="Lykidis A."/>
            <person name="Mesbah N.M."/>
            <person name="Wiegel J."/>
        </authorList>
    </citation>
    <scope>NUCLEOTIDE SEQUENCE [LARGE SCALE GENOMIC DNA]</scope>
    <source>
        <strain evidence="13">ATCC BAA-1301 / DSM 18059 / JW/NM-WN-LF</strain>
    </source>
</reference>
<dbReference type="STRING" id="457570.Nther_0155"/>
<dbReference type="AlphaFoldDB" id="B2A4A0"/>
<accession>B2A4A0</accession>
<dbReference type="GO" id="GO:0046872">
    <property type="term" value="F:metal ion binding"/>
    <property type="evidence" value="ECO:0007669"/>
    <property type="project" value="UniProtKB-UniRule"/>
</dbReference>
<evidence type="ECO:0000256" key="3">
    <source>
        <dbReference type="ARBA" id="ARBA00022741"/>
    </source>
</evidence>
<gene>
    <name evidence="11" type="primary">rtcB</name>
    <name evidence="12" type="ordered locus">Nther_0155</name>
</gene>
<dbReference type="EC" id="6.5.1.-" evidence="11"/>
<protein>
    <recommendedName>
        <fullName evidence="11">tRNA-splicing ligase RtcB</fullName>
        <ecNumber evidence="11">6.5.1.-</ecNumber>
    </recommendedName>
</protein>
<comment type="cofactor">
    <cofactor evidence="10 11">
        <name>Mn(2+)</name>
        <dbReference type="ChEBI" id="CHEBI:29035"/>
    </cofactor>
    <text evidence="10 11">Binds 2 manganese ions per subunit.</text>
</comment>
<dbReference type="GO" id="GO:0170057">
    <property type="term" value="F:RNA ligase (GTP) activity"/>
    <property type="evidence" value="ECO:0007669"/>
    <property type="project" value="UniProtKB-EC"/>
</dbReference>
<dbReference type="Gene3D" id="3.90.1860.10">
    <property type="entry name" value="tRNA-splicing ligase RtcB"/>
    <property type="match status" value="1"/>
</dbReference>
<keyword evidence="2 10" id="KW-0479">Metal-binding</keyword>
<evidence type="ECO:0000256" key="2">
    <source>
        <dbReference type="ARBA" id="ARBA00022723"/>
    </source>
</evidence>
<keyword evidence="13" id="KW-1185">Reference proteome</keyword>
<dbReference type="InParanoid" id="B2A4A0"/>
<dbReference type="GO" id="GO:0006396">
    <property type="term" value="P:RNA processing"/>
    <property type="evidence" value="ECO:0007669"/>
    <property type="project" value="InterPro"/>
</dbReference>
<dbReference type="InterPro" id="IPR001233">
    <property type="entry name" value="RtcB"/>
</dbReference>
<dbReference type="PANTHER" id="PTHR11118:SF1">
    <property type="entry name" value="RNA-SPLICING LIGASE RTCB HOMOLOG"/>
    <property type="match status" value="1"/>
</dbReference>
<feature type="binding site" evidence="9">
    <location>
        <begin position="317"/>
        <end position="318"/>
    </location>
    <ligand>
        <name>GMP</name>
        <dbReference type="ChEBI" id="CHEBI:58115"/>
    </ligand>
</feature>
<evidence type="ECO:0000256" key="7">
    <source>
        <dbReference type="ARBA" id="ARBA00047746"/>
    </source>
</evidence>
<sequence>MKKNDFKMTEQNIYSYMSPDNIKVEVFLSPLLFEYLEESSLKQLLDASELPGVIPPVIGMPDIHEGFGLPIGGVLATDGNDGIISAGAVGMDINCGVRLINTDIDYGDIKDELPKLLEKITSSVSPGVGGKTKYLKAKSLDIQNVLEQGVPYLIRQGFGNMEDLDHIEDGGVISEGDSSVLSHEAVKRAKEQLATLGSGNHFIEICLLETDFNQKEANDLGINYGKVCFLIHTGSRGIGHQVCTEYMDRMKKALKKDRQPLPTKGLAYAEIKSPLGREYFSAMAAASNFAFANRQLLTTAIEEAIGCKTNLIYDVPHNIAKFETIDNQKLLVHRKGATRAFPAGHSALAKKFKNTGQPVIIPGTMGTGSYIMLGTENLRRTFYSVNHGAGRQLSRKQAKKSITKKQFKQMMNGIEMSIPGVKNVIDEAPQAYKDVDEVVNTLCDIGLTKKIARLRPIGVIKG</sequence>
<keyword evidence="3 9" id="KW-0547">Nucleotide-binding</keyword>
<dbReference type="GO" id="GO:0005525">
    <property type="term" value="F:GTP binding"/>
    <property type="evidence" value="ECO:0007669"/>
    <property type="project" value="UniProtKB-KW"/>
</dbReference>
<dbReference type="Pfam" id="PF01139">
    <property type="entry name" value="RtcB"/>
    <property type="match status" value="1"/>
</dbReference>
<keyword evidence="4" id="KW-0692">RNA repair</keyword>
<feature type="binding site" evidence="9">
    <location>
        <begin position="200"/>
        <end position="204"/>
    </location>
    <ligand>
        <name>GMP</name>
        <dbReference type="ChEBI" id="CHEBI:58115"/>
    </ligand>
</feature>
<dbReference type="KEGG" id="nth:Nther_0155"/>